<evidence type="ECO:0000256" key="2">
    <source>
        <dbReference type="SAM" id="SignalP"/>
    </source>
</evidence>
<comment type="caution">
    <text evidence="4">The sequence shown here is derived from an EMBL/GenBank/DDBJ whole genome shotgun (WGS) entry which is preliminary data.</text>
</comment>
<feature type="transmembrane region" description="Helical" evidence="1">
    <location>
        <begin position="234"/>
        <end position="256"/>
    </location>
</feature>
<dbReference type="AlphaFoldDB" id="A0A7V1ZIX1"/>
<evidence type="ECO:0000259" key="3">
    <source>
        <dbReference type="Pfam" id="PF04536"/>
    </source>
</evidence>
<keyword evidence="1" id="KW-0812">Transmembrane</keyword>
<name>A0A7V1ZIX1_9BACT</name>
<gene>
    <name evidence="4" type="ORF">ENP06_05930</name>
</gene>
<dbReference type="Gene3D" id="3.10.310.50">
    <property type="match status" value="1"/>
</dbReference>
<protein>
    <submittedName>
        <fullName evidence="4">YgcG family protein</fullName>
    </submittedName>
</protein>
<feature type="domain" description="TPM" evidence="3">
    <location>
        <begin position="29"/>
        <end position="152"/>
    </location>
</feature>
<dbReference type="PANTHER" id="PTHR30373">
    <property type="entry name" value="UPF0603 PROTEIN YGCG"/>
    <property type="match status" value="1"/>
</dbReference>
<proteinExistence type="predicted"/>
<evidence type="ECO:0000313" key="4">
    <source>
        <dbReference type="EMBL" id="HEQ88932.1"/>
    </source>
</evidence>
<keyword evidence="1" id="KW-0472">Membrane</keyword>
<organism evidence="4">
    <name type="scientific">Thermoanaerobaculum aquaticum</name>
    <dbReference type="NCBI Taxonomy" id="1312852"/>
    <lineage>
        <taxon>Bacteria</taxon>
        <taxon>Pseudomonadati</taxon>
        <taxon>Acidobacteriota</taxon>
        <taxon>Thermoanaerobaculia</taxon>
        <taxon>Thermoanaerobaculales</taxon>
        <taxon>Thermoanaerobaculaceae</taxon>
        <taxon>Thermoanaerobaculum</taxon>
    </lineage>
</organism>
<evidence type="ECO:0000256" key="1">
    <source>
        <dbReference type="SAM" id="Phobius"/>
    </source>
</evidence>
<dbReference type="EMBL" id="DSHW01000447">
    <property type="protein sequence ID" value="HEQ88932.1"/>
    <property type="molecule type" value="Genomic_DNA"/>
</dbReference>
<feature type="transmembrane region" description="Helical" evidence="1">
    <location>
        <begin position="175"/>
        <end position="200"/>
    </location>
</feature>
<dbReference type="InterPro" id="IPR007621">
    <property type="entry name" value="TPM_dom"/>
</dbReference>
<feature type="transmembrane region" description="Helical" evidence="1">
    <location>
        <begin position="207"/>
        <end position="228"/>
    </location>
</feature>
<dbReference type="Pfam" id="PF04536">
    <property type="entry name" value="TPM_phosphatase"/>
    <property type="match status" value="1"/>
</dbReference>
<keyword evidence="2" id="KW-0732">Signal</keyword>
<dbReference type="PANTHER" id="PTHR30373:SF2">
    <property type="entry name" value="UPF0603 PROTEIN YGCG"/>
    <property type="match status" value="1"/>
</dbReference>
<accession>A0A7V1ZIX1</accession>
<sequence>MRRFFAFAALVFAAVSAAALEVPYLSGRVNDLAGLLNEETRARLEQKLAGLEQATGAQMAVLIIPSLEGESLEDFSHRVASTWQLGQKGKDNGVLFLIAKNDRKMRLEVGYGLESVLTDATCRRILDNLVRPRFRAGDFAGGIEAGVEAVAKVIQGQALPEEAQKTRKERAGGELGFFGTLFFLGIFLLVVGMFSLVALFASGCQSWFLYLFLLPFWTMFPMVLHPTVGLFTGLGWLVLFPVLKGLLSGTPWGAAFRKAHPGLVRMGTTRSRGGFWSGGGFSGGGFSGGGGSFGGGGASSSW</sequence>
<keyword evidence="1" id="KW-1133">Transmembrane helix</keyword>
<feature type="signal peptide" evidence="2">
    <location>
        <begin position="1"/>
        <end position="19"/>
    </location>
</feature>
<reference evidence="4" key="1">
    <citation type="journal article" date="2020" name="mSystems">
        <title>Genome- and Community-Level Interaction Insights into Carbon Utilization and Element Cycling Functions of Hydrothermarchaeota in Hydrothermal Sediment.</title>
        <authorList>
            <person name="Zhou Z."/>
            <person name="Liu Y."/>
            <person name="Xu W."/>
            <person name="Pan J."/>
            <person name="Luo Z.H."/>
            <person name="Li M."/>
        </authorList>
    </citation>
    <scope>NUCLEOTIDE SEQUENCE [LARGE SCALE GENOMIC DNA]</scope>
    <source>
        <strain evidence="4">SpSt-186</strain>
    </source>
</reference>
<feature type="chain" id="PRO_5031153339" evidence="2">
    <location>
        <begin position="20"/>
        <end position="302"/>
    </location>
</feature>